<dbReference type="InterPro" id="IPR003854">
    <property type="entry name" value="GASA"/>
</dbReference>
<reference evidence="4" key="1">
    <citation type="journal article" date="2024" name="IScience">
        <title>Strigolactones Initiate the Formation of Haustorium-like Structures in Castilleja.</title>
        <authorList>
            <person name="Buerger M."/>
            <person name="Peterson D."/>
            <person name="Chory J."/>
        </authorList>
    </citation>
    <scope>NUCLEOTIDE SEQUENCE [LARGE SCALE GENOMIC DNA]</scope>
</reference>
<feature type="signal peptide" evidence="2">
    <location>
        <begin position="1"/>
        <end position="26"/>
    </location>
</feature>
<accession>A0ABD3BB12</accession>
<evidence type="ECO:0000313" key="4">
    <source>
        <dbReference type="Proteomes" id="UP001632038"/>
    </source>
</evidence>
<proteinExistence type="inferred from homology"/>
<evidence type="ECO:0000256" key="1">
    <source>
        <dbReference type="ARBA" id="ARBA00010582"/>
    </source>
</evidence>
<sequence>MKALFLASLVLFTIIVSNSFIQPTMSQSTNECGSKCDARCAAAGMKDRCLKYCGICCSICKCVPSGTYGNKHQCPCYRDMRNSKGNPKCP</sequence>
<dbReference type="EMBL" id="JAVIJP010000107">
    <property type="protein sequence ID" value="KAL3614266.1"/>
    <property type="molecule type" value="Genomic_DNA"/>
</dbReference>
<dbReference type="Pfam" id="PF02704">
    <property type="entry name" value="GASA"/>
    <property type="match status" value="1"/>
</dbReference>
<dbReference type="PANTHER" id="PTHR23201:SF118">
    <property type="entry name" value="GIBBERELLIN STIMULATED TRANSCRIPT RELATED PROTEIN 1"/>
    <property type="match status" value="1"/>
</dbReference>
<keyword evidence="2" id="KW-0732">Signal</keyword>
<dbReference type="Proteomes" id="UP001632038">
    <property type="component" value="Unassembled WGS sequence"/>
</dbReference>
<dbReference type="AlphaFoldDB" id="A0ABD3BB12"/>
<gene>
    <name evidence="3" type="primary">SN1</name>
    <name evidence="3" type="ORF">CASFOL_042340</name>
</gene>
<protein>
    <submittedName>
        <fullName evidence="3">Snakin-1</fullName>
    </submittedName>
</protein>
<evidence type="ECO:0000256" key="2">
    <source>
        <dbReference type="SAM" id="SignalP"/>
    </source>
</evidence>
<feature type="chain" id="PRO_5044862952" evidence="2">
    <location>
        <begin position="27"/>
        <end position="90"/>
    </location>
</feature>
<organism evidence="3 4">
    <name type="scientific">Castilleja foliolosa</name>
    <dbReference type="NCBI Taxonomy" id="1961234"/>
    <lineage>
        <taxon>Eukaryota</taxon>
        <taxon>Viridiplantae</taxon>
        <taxon>Streptophyta</taxon>
        <taxon>Embryophyta</taxon>
        <taxon>Tracheophyta</taxon>
        <taxon>Spermatophyta</taxon>
        <taxon>Magnoliopsida</taxon>
        <taxon>eudicotyledons</taxon>
        <taxon>Gunneridae</taxon>
        <taxon>Pentapetalae</taxon>
        <taxon>asterids</taxon>
        <taxon>lamiids</taxon>
        <taxon>Lamiales</taxon>
        <taxon>Orobanchaceae</taxon>
        <taxon>Pedicularideae</taxon>
        <taxon>Castillejinae</taxon>
        <taxon>Castilleja</taxon>
    </lineage>
</organism>
<keyword evidence="4" id="KW-1185">Reference proteome</keyword>
<evidence type="ECO:0000313" key="3">
    <source>
        <dbReference type="EMBL" id="KAL3614266.1"/>
    </source>
</evidence>
<name>A0ABD3BB12_9LAMI</name>
<comment type="similarity">
    <text evidence="1">Belongs to the GASA family.</text>
</comment>
<comment type="caution">
    <text evidence="3">The sequence shown here is derived from an EMBL/GenBank/DDBJ whole genome shotgun (WGS) entry which is preliminary data.</text>
</comment>
<dbReference type="PANTHER" id="PTHR23201">
    <property type="entry name" value="EXTENSIN, PROLINE-RICH PROTEIN"/>
    <property type="match status" value="1"/>
</dbReference>